<dbReference type="AlphaFoldDB" id="A0A1H2VNP4"/>
<organism evidence="1 2">
    <name type="scientific">Ruegeria halocynthiae</name>
    <dbReference type="NCBI Taxonomy" id="985054"/>
    <lineage>
        <taxon>Bacteria</taxon>
        <taxon>Pseudomonadati</taxon>
        <taxon>Pseudomonadota</taxon>
        <taxon>Alphaproteobacteria</taxon>
        <taxon>Rhodobacterales</taxon>
        <taxon>Roseobacteraceae</taxon>
        <taxon>Ruegeria</taxon>
    </lineage>
</organism>
<keyword evidence="2" id="KW-1185">Reference proteome</keyword>
<dbReference type="STRING" id="985054.SAMN05444358_1011534"/>
<proteinExistence type="predicted"/>
<sequence length="186" mass="20376">MPFQLCIEYGKFPYPFPRQGQTGGGRAGNKGSKMADIGAYLKKHTEALVKDVGIEAACEITGKSKATLGRYYSDNAEHADRFMPVDAVARLENAAAYPHVTAALADLKNITLSYDGRNSDSPRTGGVNSDVIALSQRFAMLMTEYQSAIEDGIITVNEAKRLLRETSMLQQVLIEMKLHLEEESVS</sequence>
<accession>A0A1H2VNP4</accession>
<dbReference type="eggNOG" id="ENOG502ZBNZ">
    <property type="taxonomic scope" value="Bacteria"/>
</dbReference>
<name>A0A1H2VNP4_9RHOB</name>
<protein>
    <submittedName>
        <fullName evidence="1">Uncharacterized protein</fullName>
    </submittedName>
</protein>
<dbReference type="Proteomes" id="UP000183400">
    <property type="component" value="Unassembled WGS sequence"/>
</dbReference>
<gene>
    <name evidence="1" type="ORF">SAMN05444358_1011534</name>
</gene>
<evidence type="ECO:0000313" key="2">
    <source>
        <dbReference type="Proteomes" id="UP000183400"/>
    </source>
</evidence>
<dbReference type="EMBL" id="FNNP01000001">
    <property type="protein sequence ID" value="SDW69898.1"/>
    <property type="molecule type" value="Genomic_DNA"/>
</dbReference>
<reference evidence="2" key="1">
    <citation type="submission" date="2016-10" db="EMBL/GenBank/DDBJ databases">
        <authorList>
            <person name="Varghese N."/>
            <person name="Submissions S."/>
        </authorList>
    </citation>
    <scope>NUCLEOTIDE SEQUENCE [LARGE SCALE GENOMIC DNA]</scope>
    <source>
        <strain evidence="2">DSM 27839</strain>
    </source>
</reference>
<evidence type="ECO:0000313" key="1">
    <source>
        <dbReference type="EMBL" id="SDW69898.1"/>
    </source>
</evidence>